<reference evidence="3" key="1">
    <citation type="journal article" date="2017" name="Front. Plant Sci.">
        <title>Climate Clever Clovers: New Paradigm to Reduce the Environmental Footprint of Ruminants by Breeding Low Methanogenic Forages Utilizing Haplotype Variation.</title>
        <authorList>
            <person name="Kaur P."/>
            <person name="Appels R."/>
            <person name="Bayer P.E."/>
            <person name="Keeble-Gagnere G."/>
            <person name="Wang J."/>
            <person name="Hirakawa H."/>
            <person name="Shirasawa K."/>
            <person name="Vercoe P."/>
            <person name="Stefanova K."/>
            <person name="Durmic Z."/>
            <person name="Nichols P."/>
            <person name="Revell C."/>
            <person name="Isobe S.N."/>
            <person name="Edwards D."/>
            <person name="Erskine W."/>
        </authorList>
    </citation>
    <scope>NUCLEOTIDE SEQUENCE [LARGE SCALE GENOMIC DNA]</scope>
    <source>
        <strain evidence="3">cv. Daliak</strain>
    </source>
</reference>
<protein>
    <recommendedName>
        <fullName evidence="1">Retrotransposon gag domain-containing protein</fullName>
    </recommendedName>
</protein>
<dbReference type="OrthoDB" id="1434155at2759"/>
<feature type="domain" description="Retrotransposon gag" evidence="1">
    <location>
        <begin position="43"/>
        <end position="121"/>
    </location>
</feature>
<dbReference type="PANTHER" id="PTHR33223">
    <property type="entry name" value="CCHC-TYPE DOMAIN-CONTAINING PROTEIN"/>
    <property type="match status" value="1"/>
</dbReference>
<keyword evidence="3" id="KW-1185">Reference proteome</keyword>
<evidence type="ECO:0000313" key="2">
    <source>
        <dbReference type="EMBL" id="GAU51169.1"/>
    </source>
</evidence>
<proteinExistence type="predicted"/>
<gene>
    <name evidence="2" type="ORF">TSUD_412040</name>
</gene>
<accession>A0A2Z6PTV6</accession>
<dbReference type="AlphaFoldDB" id="A0A2Z6PTV6"/>
<organism evidence="2 3">
    <name type="scientific">Trifolium subterraneum</name>
    <name type="common">Subterranean clover</name>
    <dbReference type="NCBI Taxonomy" id="3900"/>
    <lineage>
        <taxon>Eukaryota</taxon>
        <taxon>Viridiplantae</taxon>
        <taxon>Streptophyta</taxon>
        <taxon>Embryophyta</taxon>
        <taxon>Tracheophyta</taxon>
        <taxon>Spermatophyta</taxon>
        <taxon>Magnoliopsida</taxon>
        <taxon>eudicotyledons</taxon>
        <taxon>Gunneridae</taxon>
        <taxon>Pentapetalae</taxon>
        <taxon>rosids</taxon>
        <taxon>fabids</taxon>
        <taxon>Fabales</taxon>
        <taxon>Fabaceae</taxon>
        <taxon>Papilionoideae</taxon>
        <taxon>50 kb inversion clade</taxon>
        <taxon>NPAAA clade</taxon>
        <taxon>Hologalegina</taxon>
        <taxon>IRL clade</taxon>
        <taxon>Trifolieae</taxon>
        <taxon>Trifolium</taxon>
    </lineage>
</organism>
<dbReference type="Proteomes" id="UP000242715">
    <property type="component" value="Unassembled WGS sequence"/>
</dbReference>
<evidence type="ECO:0000259" key="1">
    <source>
        <dbReference type="Pfam" id="PF03732"/>
    </source>
</evidence>
<dbReference type="PANTHER" id="PTHR33223:SF10">
    <property type="entry name" value="AMINOTRANSFERASE-LIKE PLANT MOBILE DOMAIN-CONTAINING PROTEIN"/>
    <property type="match status" value="1"/>
</dbReference>
<dbReference type="InterPro" id="IPR005162">
    <property type="entry name" value="Retrotrans_gag_dom"/>
</dbReference>
<sequence>MRSPSLLSTCPTECPARDGISEHIQSVETVLDYRNLRGAIKCKLFPLSLIRGASTWWRNLPPSSIDSWEELCRMFTTHFTTSRWHPKTVANLKAIIQGPEESLRSYIERFNKVSVEVDATEKMKPYLLEEELREGTKFQEAVGIVEMETLNEFFELAQRYIK</sequence>
<dbReference type="Pfam" id="PF03732">
    <property type="entry name" value="Retrotrans_gag"/>
    <property type="match status" value="1"/>
</dbReference>
<evidence type="ECO:0000313" key="3">
    <source>
        <dbReference type="Proteomes" id="UP000242715"/>
    </source>
</evidence>
<dbReference type="EMBL" id="DF974997">
    <property type="protein sequence ID" value="GAU51169.1"/>
    <property type="molecule type" value="Genomic_DNA"/>
</dbReference>
<dbReference type="SUPFAM" id="SSF47353">
    <property type="entry name" value="Retrovirus capsid dimerization domain-like"/>
    <property type="match status" value="1"/>
</dbReference>
<name>A0A2Z6PTV6_TRISU</name>